<dbReference type="InterPro" id="IPR049192">
    <property type="entry name" value="DUF4246_C"/>
</dbReference>
<gene>
    <name evidence="3" type="ORF">PVAG01_02227</name>
</gene>
<organism evidence="3 4">
    <name type="scientific">Phlyctema vagabunda</name>
    <dbReference type="NCBI Taxonomy" id="108571"/>
    <lineage>
        <taxon>Eukaryota</taxon>
        <taxon>Fungi</taxon>
        <taxon>Dikarya</taxon>
        <taxon>Ascomycota</taxon>
        <taxon>Pezizomycotina</taxon>
        <taxon>Leotiomycetes</taxon>
        <taxon>Helotiales</taxon>
        <taxon>Dermateaceae</taxon>
        <taxon>Phlyctema</taxon>
    </lineage>
</organism>
<evidence type="ECO:0000313" key="3">
    <source>
        <dbReference type="EMBL" id="KAL3425436.1"/>
    </source>
</evidence>
<dbReference type="InterPro" id="IPR025340">
    <property type="entry name" value="DUF4246"/>
</dbReference>
<sequence length="562" mass="64140">MHANESSCRCARMTTTREFTILHVMDSLSDKKGWEEKVLDDAISNKWKEELLAIPGKDISQPMIDYIIEELRYRAQIFKNTGRFMVCDGGVIKSDVAVPSDLKLSLRAEVKCLEDVPERYKDYHPGSNGQVIDLVHPSLFPLIYGKSKVLTGRTITTKDCISSIGLGDVIPIIEESLGDAFSTRFQWLPCDVEFKNEGNDVEITSYINNLHPQKHQKLYKIIENIVSRSIPLWNFTLSRASIAPDDDYQRINYGTEVKCHYPEELRPAIAKDEGEDEYEERVFDWEQDNVIVEQPEPEPFLLTPDVHNCLQGEGHFYSKAGVKSLESLIDLRRDYQHRGLQVIVKLATIELTPEKPAYEGGSWHVEGQLNERICATALYYFESTNITESRLAFRQRCDTSTAEEDIAYPQNEFQFLNQVFGLDSEQPAIQEVGSVSCAEGRLVTFPNNLQHRVVPFSLADPSKTGSRKILALFLVDPNIRVISTANVPPQQKDWWAEELLKTGALGAFSRELQDQIIENVDDFPISLDEAKNLREDLMDERRTFVVNTNDHYESFSFSLCEH</sequence>
<evidence type="ECO:0000259" key="1">
    <source>
        <dbReference type="Pfam" id="PF14033"/>
    </source>
</evidence>
<protein>
    <submittedName>
        <fullName evidence="3">Uncharacterized protein</fullName>
    </submittedName>
</protein>
<comment type="caution">
    <text evidence="3">The sequence shown here is derived from an EMBL/GenBank/DDBJ whole genome shotgun (WGS) entry which is preliminary data.</text>
</comment>
<name>A0ABR4PRB0_9HELO</name>
<dbReference type="EMBL" id="JBFCZG010000002">
    <property type="protein sequence ID" value="KAL3425436.1"/>
    <property type="molecule type" value="Genomic_DNA"/>
</dbReference>
<feature type="domain" description="DUF4246" evidence="1">
    <location>
        <begin position="62"/>
        <end position="498"/>
    </location>
</feature>
<evidence type="ECO:0000259" key="2">
    <source>
        <dbReference type="Pfam" id="PF21666"/>
    </source>
</evidence>
<evidence type="ECO:0000313" key="4">
    <source>
        <dbReference type="Proteomes" id="UP001629113"/>
    </source>
</evidence>
<reference evidence="3 4" key="1">
    <citation type="submission" date="2024-06" db="EMBL/GenBank/DDBJ databases">
        <title>Complete genome of Phlyctema vagabunda strain 19-DSS-EL-015.</title>
        <authorList>
            <person name="Fiorenzani C."/>
        </authorList>
    </citation>
    <scope>NUCLEOTIDE SEQUENCE [LARGE SCALE GENOMIC DNA]</scope>
    <source>
        <strain evidence="3 4">19-DSS-EL-015</strain>
    </source>
</reference>
<dbReference type="InterPro" id="IPR049207">
    <property type="entry name" value="DUF4246_N"/>
</dbReference>
<proteinExistence type="predicted"/>
<dbReference type="Proteomes" id="UP001629113">
    <property type="component" value="Unassembled WGS sequence"/>
</dbReference>
<feature type="domain" description="DUF4246" evidence="2">
    <location>
        <begin position="9"/>
        <end position="50"/>
    </location>
</feature>
<dbReference type="Pfam" id="PF21666">
    <property type="entry name" value="DUF4246_N"/>
    <property type="match status" value="1"/>
</dbReference>
<dbReference type="Pfam" id="PF14033">
    <property type="entry name" value="DUF4246"/>
    <property type="match status" value="1"/>
</dbReference>
<dbReference type="PANTHER" id="PTHR33119:SF1">
    <property type="entry name" value="FE2OG DIOXYGENASE DOMAIN-CONTAINING PROTEIN"/>
    <property type="match status" value="1"/>
</dbReference>
<keyword evidence="4" id="KW-1185">Reference proteome</keyword>
<accession>A0ABR4PRB0</accession>
<dbReference type="PANTHER" id="PTHR33119">
    <property type="entry name" value="IFI3P"/>
    <property type="match status" value="1"/>
</dbReference>